<evidence type="ECO:0000313" key="3">
    <source>
        <dbReference type="Proteomes" id="UP000006281"/>
    </source>
</evidence>
<proteinExistence type="predicted"/>
<sequence>MSQPSKTAFRVAAALAVLVLVVFGAVQVASAGPDAPGVVRTSEQPPLSAWAQEQAKLAGGPRTQATPQLVYAVVDNGVLTSQNFGASGATRVAVGTYEVYFGNFAIAAGSYVATLGIPGNVGFGPPGEVTTVGRVTTTNGLFVRTYDSTGVLADRAFHVQVAF</sequence>
<accession>K0KB13</accession>
<gene>
    <name evidence="2" type="ordered locus">BN6_74900</name>
</gene>
<dbReference type="PATRIC" id="fig|1179773.3.peg.7565"/>
<dbReference type="Proteomes" id="UP000006281">
    <property type="component" value="Chromosome"/>
</dbReference>
<dbReference type="AlphaFoldDB" id="K0KB13"/>
<dbReference type="EMBL" id="HE804045">
    <property type="protein sequence ID" value="CCH34717.1"/>
    <property type="molecule type" value="Genomic_DNA"/>
</dbReference>
<organism evidence="2 3">
    <name type="scientific">Saccharothrix espanaensis (strain ATCC 51144 / DSM 44229 / JCM 9112 / NBRC 15066 / NRRL 15764)</name>
    <dbReference type="NCBI Taxonomy" id="1179773"/>
    <lineage>
        <taxon>Bacteria</taxon>
        <taxon>Bacillati</taxon>
        <taxon>Actinomycetota</taxon>
        <taxon>Actinomycetes</taxon>
        <taxon>Pseudonocardiales</taxon>
        <taxon>Pseudonocardiaceae</taxon>
        <taxon>Saccharothrix</taxon>
    </lineage>
</organism>
<protein>
    <submittedName>
        <fullName evidence="2">Putative secreted protein</fullName>
    </submittedName>
</protein>
<dbReference type="KEGG" id="sesp:BN6_74900"/>
<feature type="signal peptide" evidence="1">
    <location>
        <begin position="1"/>
        <end position="31"/>
    </location>
</feature>
<evidence type="ECO:0000313" key="2">
    <source>
        <dbReference type="EMBL" id="CCH34717.1"/>
    </source>
</evidence>
<dbReference type="RefSeq" id="WP_015104827.1">
    <property type="nucleotide sequence ID" value="NC_019673.1"/>
</dbReference>
<name>K0KB13_SACES</name>
<keyword evidence="3" id="KW-1185">Reference proteome</keyword>
<dbReference type="eggNOG" id="ENOG5033BK4">
    <property type="taxonomic scope" value="Bacteria"/>
</dbReference>
<evidence type="ECO:0000256" key="1">
    <source>
        <dbReference type="SAM" id="SignalP"/>
    </source>
</evidence>
<keyword evidence="1" id="KW-0732">Signal</keyword>
<feature type="chain" id="PRO_5003834597" evidence="1">
    <location>
        <begin position="32"/>
        <end position="163"/>
    </location>
</feature>
<dbReference type="OrthoDB" id="4293577at2"/>
<reference evidence="2 3" key="1">
    <citation type="journal article" date="2012" name="BMC Genomics">
        <title>Complete genome sequence of Saccharothrix espanaensis DSM 44229T and comparison to the other completely sequenced Pseudonocardiaceae.</title>
        <authorList>
            <person name="Strobel T."/>
            <person name="Al-Dilaimi A."/>
            <person name="Blom J."/>
            <person name="Gessner A."/>
            <person name="Kalinowski J."/>
            <person name="Luzhetska M."/>
            <person name="Puhler A."/>
            <person name="Szczepanowski R."/>
            <person name="Bechthold A."/>
            <person name="Ruckert C."/>
        </authorList>
    </citation>
    <scope>NUCLEOTIDE SEQUENCE [LARGE SCALE GENOMIC DNA]</scope>
    <source>
        <strain evidence="3">ATCC 51144 / DSM 44229 / JCM 9112 / NBRC 15066 / NRRL 15764</strain>
    </source>
</reference>
<dbReference type="HOGENOM" id="CLU_132055_0_0_11"/>